<accession>A0A2T5G555</accession>
<dbReference type="Gene3D" id="3.40.50.11180">
    <property type="match status" value="1"/>
</dbReference>
<dbReference type="GO" id="GO:0005737">
    <property type="term" value="C:cytoplasm"/>
    <property type="evidence" value="ECO:0007669"/>
    <property type="project" value="UniProtKB-SubCell"/>
</dbReference>
<dbReference type="Gene3D" id="3.30.2060.10">
    <property type="entry name" value="Penicillin-binding protein 1b domain"/>
    <property type="match status" value="1"/>
</dbReference>
<dbReference type="SMART" id="SM00982">
    <property type="entry name" value="TRCF"/>
    <property type="match status" value="1"/>
</dbReference>
<dbReference type="CDD" id="cd17991">
    <property type="entry name" value="DEXHc_TRCF"/>
    <property type="match status" value="1"/>
</dbReference>
<comment type="subcellular location">
    <subcellularLocation>
        <location evidence="1 13">Cytoplasm</location>
    </subcellularLocation>
</comment>
<dbReference type="InterPro" id="IPR005118">
    <property type="entry name" value="TRCF_C"/>
</dbReference>
<evidence type="ECO:0000259" key="15">
    <source>
        <dbReference type="PROSITE" id="PS51194"/>
    </source>
</evidence>
<dbReference type="InterPro" id="IPR036101">
    <property type="entry name" value="CarD-like/TRCF_RID_sf"/>
</dbReference>
<evidence type="ECO:0000256" key="1">
    <source>
        <dbReference type="ARBA" id="ARBA00004496"/>
    </source>
</evidence>
<dbReference type="Pfam" id="PF00270">
    <property type="entry name" value="DEAD"/>
    <property type="match status" value="1"/>
</dbReference>
<evidence type="ECO:0000259" key="14">
    <source>
        <dbReference type="PROSITE" id="PS51192"/>
    </source>
</evidence>
<dbReference type="GO" id="GO:0006355">
    <property type="term" value="P:regulation of DNA-templated transcription"/>
    <property type="evidence" value="ECO:0007669"/>
    <property type="project" value="UniProtKB-UniRule"/>
</dbReference>
<dbReference type="InterPro" id="IPR027417">
    <property type="entry name" value="P-loop_NTPase"/>
</dbReference>
<evidence type="ECO:0000256" key="3">
    <source>
        <dbReference type="ARBA" id="ARBA00022741"/>
    </source>
</evidence>
<evidence type="ECO:0000256" key="6">
    <source>
        <dbReference type="ARBA" id="ARBA00022806"/>
    </source>
</evidence>
<dbReference type="SUPFAM" id="SSF52540">
    <property type="entry name" value="P-loop containing nucleoside triphosphate hydrolases"/>
    <property type="match status" value="4"/>
</dbReference>
<dbReference type="SMART" id="SM00490">
    <property type="entry name" value="HELICc"/>
    <property type="match status" value="1"/>
</dbReference>
<dbReference type="AlphaFoldDB" id="A0A2T5G555"/>
<protein>
    <recommendedName>
        <fullName evidence="12 13">Transcription-repair-coupling factor</fullName>
        <shortName evidence="13">TRCF</shortName>
        <ecNumber evidence="13">3.6.4.-</ecNumber>
    </recommendedName>
</protein>
<comment type="similarity">
    <text evidence="11 13">In the C-terminal section; belongs to the helicase family. RecG subfamily.</text>
</comment>
<dbReference type="InterPro" id="IPR037235">
    <property type="entry name" value="TRCF-like_C_D7"/>
</dbReference>
<evidence type="ECO:0000256" key="9">
    <source>
        <dbReference type="ARBA" id="ARBA00023204"/>
    </source>
</evidence>
<dbReference type="PROSITE" id="PS51194">
    <property type="entry name" value="HELICASE_CTER"/>
    <property type="match status" value="1"/>
</dbReference>
<dbReference type="InterPro" id="IPR014001">
    <property type="entry name" value="Helicase_ATP-bd"/>
</dbReference>
<dbReference type="HAMAP" id="MF_00969">
    <property type="entry name" value="TRCF"/>
    <property type="match status" value="1"/>
</dbReference>
<name>A0A2T5G555_9BACL</name>
<evidence type="ECO:0000313" key="16">
    <source>
        <dbReference type="EMBL" id="PTQ51310.1"/>
    </source>
</evidence>
<dbReference type="EMBL" id="PEBW01000006">
    <property type="protein sequence ID" value="PTQ51310.1"/>
    <property type="molecule type" value="Genomic_DNA"/>
</dbReference>
<comment type="similarity">
    <text evidence="10 13">In the N-terminal section; belongs to the UvrB family.</text>
</comment>
<dbReference type="GO" id="GO:0003678">
    <property type="term" value="F:DNA helicase activity"/>
    <property type="evidence" value="ECO:0007669"/>
    <property type="project" value="TreeGrafter"/>
</dbReference>
<keyword evidence="8 13" id="KW-0238">DNA-binding</keyword>
<dbReference type="GO" id="GO:0016787">
    <property type="term" value="F:hydrolase activity"/>
    <property type="evidence" value="ECO:0007669"/>
    <property type="project" value="UniProtKB-KW"/>
</dbReference>
<dbReference type="InterPro" id="IPR001650">
    <property type="entry name" value="Helicase_C-like"/>
</dbReference>
<feature type="domain" description="Helicase C-terminal" evidence="15">
    <location>
        <begin position="820"/>
        <end position="974"/>
    </location>
</feature>
<dbReference type="Proteomes" id="UP000244016">
    <property type="component" value="Unassembled WGS sequence"/>
</dbReference>
<dbReference type="InterPro" id="IPR011545">
    <property type="entry name" value="DEAD/DEAH_box_helicase_dom"/>
</dbReference>
<dbReference type="Pfam" id="PF03461">
    <property type="entry name" value="TRCF"/>
    <property type="match status" value="1"/>
</dbReference>
<dbReference type="Gene3D" id="3.40.50.300">
    <property type="entry name" value="P-loop containing nucleotide triphosphate hydrolases"/>
    <property type="match status" value="2"/>
</dbReference>
<evidence type="ECO:0000256" key="2">
    <source>
        <dbReference type="ARBA" id="ARBA00022490"/>
    </source>
</evidence>
<proteinExistence type="inferred from homology"/>
<dbReference type="SMART" id="SM00487">
    <property type="entry name" value="DEXDc"/>
    <property type="match status" value="1"/>
</dbReference>
<evidence type="ECO:0000256" key="12">
    <source>
        <dbReference type="ARBA" id="ARBA00070128"/>
    </source>
</evidence>
<dbReference type="NCBIfam" id="TIGR00580">
    <property type="entry name" value="mfd"/>
    <property type="match status" value="1"/>
</dbReference>
<comment type="function">
    <text evidence="13">Couples transcription and DNA repair by recognizing RNA polymerase (RNAP) stalled at DNA lesions. Mediates ATP-dependent release of RNAP and its truncated transcript from the DNA, and recruitment of nucleotide excision repair machinery to the damaged site.</text>
</comment>
<evidence type="ECO:0000256" key="5">
    <source>
        <dbReference type="ARBA" id="ARBA00022801"/>
    </source>
</evidence>
<evidence type="ECO:0000256" key="8">
    <source>
        <dbReference type="ARBA" id="ARBA00023125"/>
    </source>
</evidence>
<evidence type="ECO:0000256" key="13">
    <source>
        <dbReference type="HAMAP-Rule" id="MF_00969"/>
    </source>
</evidence>
<dbReference type="SUPFAM" id="SSF143517">
    <property type="entry name" value="TRCF domain-like"/>
    <property type="match status" value="1"/>
</dbReference>
<evidence type="ECO:0000256" key="11">
    <source>
        <dbReference type="ARBA" id="ARBA00061399"/>
    </source>
</evidence>
<organism evidence="16 17">
    <name type="scientific">Brockia lithotrophica</name>
    <dbReference type="NCBI Taxonomy" id="933949"/>
    <lineage>
        <taxon>Bacteria</taxon>
        <taxon>Bacillati</taxon>
        <taxon>Bacillota</taxon>
        <taxon>Bacilli</taxon>
        <taxon>Bacillales</taxon>
        <taxon>Bacillales Family X. Incertae Sedis</taxon>
        <taxon>Brockia</taxon>
    </lineage>
</organism>
<feature type="domain" description="Helicase ATP-binding" evidence="14">
    <location>
        <begin position="638"/>
        <end position="799"/>
    </location>
</feature>
<dbReference type="EC" id="3.6.4.-" evidence="13"/>
<dbReference type="FunFam" id="3.40.50.300:FF:000546">
    <property type="entry name" value="Transcription-repair-coupling factor"/>
    <property type="match status" value="1"/>
</dbReference>
<dbReference type="Gene3D" id="3.90.1150.50">
    <property type="entry name" value="Transcription-repair-coupling factor, D7 domain"/>
    <property type="match status" value="1"/>
</dbReference>
<dbReference type="Gene3D" id="2.40.10.170">
    <property type="match status" value="1"/>
</dbReference>
<evidence type="ECO:0000256" key="7">
    <source>
        <dbReference type="ARBA" id="ARBA00022840"/>
    </source>
</evidence>
<gene>
    <name evidence="13" type="primary">mfd</name>
    <name evidence="16" type="ORF">BLITH_0136</name>
</gene>
<keyword evidence="5 13" id="KW-0378">Hydrolase</keyword>
<comment type="caution">
    <text evidence="16">The sequence shown here is derived from an EMBL/GenBank/DDBJ whole genome shotgun (WGS) entry which is preliminary data.</text>
</comment>
<dbReference type="GO" id="GO:0005524">
    <property type="term" value="F:ATP binding"/>
    <property type="evidence" value="ECO:0007669"/>
    <property type="project" value="UniProtKB-UniRule"/>
</dbReference>
<dbReference type="PANTHER" id="PTHR47964:SF1">
    <property type="entry name" value="ATP-DEPENDENT DNA HELICASE HOMOLOG RECG, CHLOROPLASTIC"/>
    <property type="match status" value="1"/>
</dbReference>
<keyword evidence="6" id="KW-0347">Helicase</keyword>
<keyword evidence="7 13" id="KW-0067">ATP-binding</keyword>
<evidence type="ECO:0000256" key="10">
    <source>
        <dbReference type="ARBA" id="ARBA00061104"/>
    </source>
</evidence>
<dbReference type="InterPro" id="IPR041471">
    <property type="entry name" value="UvrB_inter"/>
</dbReference>
<keyword evidence="9 13" id="KW-0234">DNA repair</keyword>
<keyword evidence="3 13" id="KW-0547">Nucleotide-binding</keyword>
<dbReference type="InterPro" id="IPR004576">
    <property type="entry name" value="Mfd"/>
</dbReference>
<dbReference type="Pfam" id="PF02559">
    <property type="entry name" value="CarD_TRCF_RID"/>
    <property type="match status" value="1"/>
</dbReference>
<keyword evidence="2 13" id="KW-0963">Cytoplasm</keyword>
<dbReference type="GO" id="GO:0003684">
    <property type="term" value="F:damaged DNA binding"/>
    <property type="evidence" value="ECO:0007669"/>
    <property type="project" value="InterPro"/>
</dbReference>
<dbReference type="InterPro" id="IPR047112">
    <property type="entry name" value="RecG/Mfd"/>
</dbReference>
<dbReference type="PANTHER" id="PTHR47964">
    <property type="entry name" value="ATP-DEPENDENT DNA HELICASE HOMOLOG RECG, CHLOROPLASTIC"/>
    <property type="match status" value="1"/>
</dbReference>
<reference evidence="16 17" key="1">
    <citation type="submission" date="2017-08" db="EMBL/GenBank/DDBJ databases">
        <title>Burning lignite coal seam in the remote Altai Mountains harbors a hydrogen-driven thermophilic microbial community.</title>
        <authorList>
            <person name="Kadnikov V.V."/>
            <person name="Mardanov A.V."/>
            <person name="Ivasenko D."/>
            <person name="Beletsky A.V."/>
            <person name="Karnachuk O.V."/>
            <person name="Ravin N.V."/>
        </authorList>
    </citation>
    <scope>NUCLEOTIDE SEQUENCE [LARGE SCALE GENOMIC DNA]</scope>
    <source>
        <strain evidence="16">AL31</strain>
    </source>
</reference>
<sequence>MLGALFSVFSDDKGFQDLADRIGRSAGDAQVIGLAGAARALYLAALQERLGRPLAVVVASNFHAQRLAEEIRVFLGEEGVWYYPGEEIFLRDPRDGGHEERRMRLRVIRELLTARRPRVLVTSLAGWTTPLPPPEVFRRLELRLAPRVEIPLEAVVRRLLLLGYRRAEEVAVPGEFSVRGGILDVYSPLEDDPYRIEWFGDEVDTVRVYDLASGRSRKQAEEFVLFPVYEGCYPRELLGRLVERLDALWEAASVRRGDAAWRERLAQAWGEEKTDLLQGILHPRATRYVRLAYEPPAHISDFLGSGVVYVFDEPTRLAEAAEQREREEGEWQVGELEAGRLLPGVTLSFSFAELSARAHPRLELSLFPKGGRSGGLSVSYVSRTAQEFHGQLPLLKGEVERLTRAGFFVLFLAPSEEGVQRMARAFEDYGIAAEPLVTLPVPLPPRPVIVRGALERGFEIRSVKLAVFAEGDLFVRRTKVSKPRTPRVANAEKIHDLFDLRPGDYVVHVHHGIGRFQGLETLTVGGVSKDYLLVRYAGGDLLYVPVEQLNLLQKYLSAEGHEPKLHRLGGGEWKRAKARARRSAQEMAEELLKIYAARMRLPGFAFDLDNELVRAFEATFPYEETPDQLRAIAEVKRDMESPRPMDRLLVGDVGYGKTEVALRAAFKAVMSGKQVAVLVPTTILAQQHLQTFRERLEGFPVRVEMLSRFRSRREQKEILRRLAQGEIDILIGTHRLLSDDVVFRDLGLLIVDEEQRFGVGHKEKIKKMATQIDVLTLTATPIPRTLHMALAGIRDMSVIETPPKDRFPVQTYVLEYSPVVVREAIERELGRGGQVFVVYNRVQGIHRVAAEVQALVPEARVAVAHGQMDEEELERVMLAFLEREIDVLVTTTIIETGVDIPNVNTLIVLDADTLGLAQLYQLRGRVGRSNRIAYAYFTYRPGKNLTPEAEKRLEAIREFTELGAGFKIAMRDLAIRGAGNLLGPEQHGHIAAVGLELFTGMLREAVSELKGEEVPAQSQRRLEINVNVDAYFPNTYVPSPTQKISLYRRLAELTRLEDWQELVDEVVDRFGTPPPPAERLLLVAKVRALACELGIELVTYEAGALRARFAPERAKALPREELFALLERFSPRVSLFSGEGYGVMVRGKESELPVLLERLATFLLALRETLLRASGGADVPPDGRVPVAE</sequence>
<dbReference type="PROSITE" id="PS51192">
    <property type="entry name" value="HELICASE_ATP_BIND_1"/>
    <property type="match status" value="1"/>
</dbReference>
<dbReference type="Pfam" id="PF17757">
    <property type="entry name" value="UvrB_inter"/>
    <property type="match status" value="1"/>
</dbReference>
<dbReference type="Pfam" id="PF00271">
    <property type="entry name" value="Helicase_C"/>
    <property type="match status" value="1"/>
</dbReference>
<keyword evidence="4 13" id="KW-0227">DNA damage</keyword>
<dbReference type="SUPFAM" id="SSF141259">
    <property type="entry name" value="CarD-like"/>
    <property type="match status" value="1"/>
</dbReference>
<evidence type="ECO:0000313" key="17">
    <source>
        <dbReference type="Proteomes" id="UP000244016"/>
    </source>
</evidence>
<dbReference type="GO" id="GO:0000716">
    <property type="term" value="P:transcription-coupled nucleotide-excision repair, DNA damage recognition"/>
    <property type="evidence" value="ECO:0007669"/>
    <property type="project" value="UniProtKB-UniRule"/>
</dbReference>
<dbReference type="SMART" id="SM01058">
    <property type="entry name" value="CarD_TRCF"/>
    <property type="match status" value="1"/>
</dbReference>
<dbReference type="InterPro" id="IPR003711">
    <property type="entry name" value="CarD-like/TRCF_RID"/>
</dbReference>
<evidence type="ECO:0000256" key="4">
    <source>
        <dbReference type="ARBA" id="ARBA00022763"/>
    </source>
</evidence>